<evidence type="ECO:0000313" key="6">
    <source>
        <dbReference type="Proteomes" id="UP001500994"/>
    </source>
</evidence>
<dbReference type="PANTHER" id="PTHR34580:SF3">
    <property type="entry name" value="PROTEIN PAFB"/>
    <property type="match status" value="1"/>
</dbReference>
<organism evidence="5 6">
    <name type="scientific">Streptomyces lunalinharesii</name>
    <dbReference type="NCBI Taxonomy" id="333384"/>
    <lineage>
        <taxon>Bacteria</taxon>
        <taxon>Bacillati</taxon>
        <taxon>Actinomycetota</taxon>
        <taxon>Actinomycetes</taxon>
        <taxon>Kitasatosporales</taxon>
        <taxon>Streptomycetaceae</taxon>
        <taxon>Streptomyces</taxon>
    </lineage>
</organism>
<keyword evidence="2" id="KW-0804">Transcription</keyword>
<sequence length="346" mass="37321">MTTTTTRVLALLEILQGGGLHTVPDLAARLAVDERTVRRYVGHLWDLDVPVDSVRGRYGGYRLAPGYRMPPLMLTEEEALAVVLGLLAAQSAGLVTTSAAAGESAAAKLRRVLPKPLARRLAALLETADVTAPPRTGTAPDAAVLLGLAEATHQQRPVALSYVDRNGRRTERTVLPYGLVAHAGRWYLAGADPAAGDTDGDGDVRSFRLDRIVALRVRSGSFVVPATFDPVARVLDGLARTPWAHEVSLRVRADVPHLRRHLPADLATVSPIPAAEGTDAAEPAERDGTPETDLDGWVRVRMRVERLDWIPPVLAALDRPFVIEHPAELRGLVRALARRLDACADQ</sequence>
<dbReference type="Pfam" id="PF13280">
    <property type="entry name" value="WYL"/>
    <property type="match status" value="1"/>
</dbReference>
<dbReference type="PANTHER" id="PTHR34580">
    <property type="match status" value="1"/>
</dbReference>
<dbReference type="SUPFAM" id="SSF46785">
    <property type="entry name" value="Winged helix' DNA-binding domain"/>
    <property type="match status" value="1"/>
</dbReference>
<name>A0ABN3RRB6_9ACTN</name>
<keyword evidence="6" id="KW-1185">Reference proteome</keyword>
<dbReference type="InterPro" id="IPR057727">
    <property type="entry name" value="WCX_dom"/>
</dbReference>
<dbReference type="InterPro" id="IPR001034">
    <property type="entry name" value="DeoR_HTH"/>
</dbReference>
<dbReference type="InterPro" id="IPR036388">
    <property type="entry name" value="WH-like_DNA-bd_sf"/>
</dbReference>
<dbReference type="InterPro" id="IPR036390">
    <property type="entry name" value="WH_DNA-bd_sf"/>
</dbReference>
<gene>
    <name evidence="5" type="ORF">GCM10009864_26920</name>
</gene>
<dbReference type="PROSITE" id="PS52050">
    <property type="entry name" value="WYL"/>
    <property type="match status" value="1"/>
</dbReference>
<feature type="region of interest" description="Disordered" evidence="3">
    <location>
        <begin position="271"/>
        <end position="292"/>
    </location>
</feature>
<dbReference type="Pfam" id="PF08279">
    <property type="entry name" value="HTH_11"/>
    <property type="match status" value="1"/>
</dbReference>
<feature type="domain" description="HTH deoR-type" evidence="4">
    <location>
        <begin position="4"/>
        <end position="63"/>
    </location>
</feature>
<proteinExistence type="predicted"/>
<evidence type="ECO:0000256" key="3">
    <source>
        <dbReference type="SAM" id="MobiDB-lite"/>
    </source>
</evidence>
<evidence type="ECO:0000313" key="5">
    <source>
        <dbReference type="EMBL" id="GAA2658755.1"/>
    </source>
</evidence>
<evidence type="ECO:0000259" key="4">
    <source>
        <dbReference type="PROSITE" id="PS51000"/>
    </source>
</evidence>
<evidence type="ECO:0000256" key="1">
    <source>
        <dbReference type="ARBA" id="ARBA00023015"/>
    </source>
</evidence>
<comment type="caution">
    <text evidence="5">The sequence shown here is derived from an EMBL/GenBank/DDBJ whole genome shotgun (WGS) entry which is preliminary data.</text>
</comment>
<dbReference type="Proteomes" id="UP001500994">
    <property type="component" value="Unassembled WGS sequence"/>
</dbReference>
<dbReference type="RefSeq" id="WP_344575360.1">
    <property type="nucleotide sequence ID" value="NZ_BAAARK010000006.1"/>
</dbReference>
<dbReference type="EMBL" id="BAAARK010000006">
    <property type="protein sequence ID" value="GAA2658755.1"/>
    <property type="molecule type" value="Genomic_DNA"/>
</dbReference>
<evidence type="ECO:0000256" key="2">
    <source>
        <dbReference type="ARBA" id="ARBA00023163"/>
    </source>
</evidence>
<keyword evidence="1" id="KW-0805">Transcription regulation</keyword>
<dbReference type="PROSITE" id="PS51000">
    <property type="entry name" value="HTH_DEOR_2"/>
    <property type="match status" value="1"/>
</dbReference>
<accession>A0ABN3RRB6</accession>
<dbReference type="InterPro" id="IPR013196">
    <property type="entry name" value="HTH_11"/>
</dbReference>
<dbReference type="Pfam" id="PF25583">
    <property type="entry name" value="WCX"/>
    <property type="match status" value="1"/>
</dbReference>
<dbReference type="Gene3D" id="1.10.10.10">
    <property type="entry name" value="Winged helix-like DNA-binding domain superfamily/Winged helix DNA-binding domain"/>
    <property type="match status" value="1"/>
</dbReference>
<dbReference type="InterPro" id="IPR026881">
    <property type="entry name" value="WYL_dom"/>
</dbReference>
<dbReference type="InterPro" id="IPR051534">
    <property type="entry name" value="CBASS_pafABC_assoc_protein"/>
</dbReference>
<reference evidence="5 6" key="1">
    <citation type="journal article" date="2019" name="Int. J. Syst. Evol. Microbiol.">
        <title>The Global Catalogue of Microorganisms (GCM) 10K type strain sequencing project: providing services to taxonomists for standard genome sequencing and annotation.</title>
        <authorList>
            <consortium name="The Broad Institute Genomics Platform"/>
            <consortium name="The Broad Institute Genome Sequencing Center for Infectious Disease"/>
            <person name="Wu L."/>
            <person name="Ma J."/>
        </authorList>
    </citation>
    <scope>NUCLEOTIDE SEQUENCE [LARGE SCALE GENOMIC DNA]</scope>
    <source>
        <strain evidence="5 6">JCM 16374</strain>
    </source>
</reference>
<protein>
    <submittedName>
        <fullName evidence="5">WYL domain-containing protein</fullName>
    </submittedName>
</protein>